<dbReference type="Pfam" id="PF13489">
    <property type="entry name" value="Methyltransf_23"/>
    <property type="match status" value="1"/>
</dbReference>
<accession>A0ABV0KDV6</accession>
<name>A0ABV0KDV6_9CYAN</name>
<dbReference type="GO" id="GO:0008168">
    <property type="term" value="F:methyltransferase activity"/>
    <property type="evidence" value="ECO:0007669"/>
    <property type="project" value="UniProtKB-KW"/>
</dbReference>
<dbReference type="EMBL" id="JAMPLM010000001">
    <property type="protein sequence ID" value="MEP1057257.1"/>
    <property type="molecule type" value="Genomic_DNA"/>
</dbReference>
<dbReference type="Proteomes" id="UP001476950">
    <property type="component" value="Unassembled WGS sequence"/>
</dbReference>
<organism evidence="1 2">
    <name type="scientific">Stenomitos frigidus AS-A4</name>
    <dbReference type="NCBI Taxonomy" id="2933935"/>
    <lineage>
        <taxon>Bacteria</taxon>
        <taxon>Bacillati</taxon>
        <taxon>Cyanobacteriota</taxon>
        <taxon>Cyanophyceae</taxon>
        <taxon>Leptolyngbyales</taxon>
        <taxon>Leptolyngbyaceae</taxon>
        <taxon>Stenomitos</taxon>
    </lineage>
</organism>
<dbReference type="Gene3D" id="3.40.50.150">
    <property type="entry name" value="Vaccinia Virus protein VP39"/>
    <property type="match status" value="1"/>
</dbReference>
<sequence length="232" mass="26543">MNGVIKKIISRLRDIRSEEEKILEFISSLRLSSTQALLDIGCGYGNKLKPIQALGINAVGVDANAVLIQRNREAGLSCMTSEEFKQTDDTYDVLLMSHIIEHFMPERLLEFMDSYLDRLKLGGHLIIATPLNSPYFYDDFDHIKPYHPVGIDMVFGGSELQVQYYARNCIQLQDLWFRREPLKLTFFAGLYVKKHSRLPKLINLLLALLFRLSFGVIGKTNGWIGLYKKVAK</sequence>
<protein>
    <submittedName>
        <fullName evidence="1">Class I SAM-dependent methyltransferase</fullName>
    </submittedName>
</protein>
<keyword evidence="1" id="KW-0808">Transferase</keyword>
<dbReference type="GO" id="GO:0032259">
    <property type="term" value="P:methylation"/>
    <property type="evidence" value="ECO:0007669"/>
    <property type="project" value="UniProtKB-KW"/>
</dbReference>
<keyword evidence="2" id="KW-1185">Reference proteome</keyword>
<dbReference type="PANTHER" id="PTHR43861">
    <property type="entry name" value="TRANS-ACONITATE 2-METHYLTRANSFERASE-RELATED"/>
    <property type="match status" value="1"/>
</dbReference>
<keyword evidence="1" id="KW-0489">Methyltransferase</keyword>
<evidence type="ECO:0000313" key="1">
    <source>
        <dbReference type="EMBL" id="MEP1057257.1"/>
    </source>
</evidence>
<dbReference type="CDD" id="cd02440">
    <property type="entry name" value="AdoMet_MTases"/>
    <property type="match status" value="1"/>
</dbReference>
<proteinExistence type="predicted"/>
<dbReference type="RefSeq" id="WP_190454256.1">
    <property type="nucleotide sequence ID" value="NZ_JAMPLM010000001.1"/>
</dbReference>
<reference evidence="1 2" key="1">
    <citation type="submission" date="2022-04" db="EMBL/GenBank/DDBJ databases">
        <title>Positive selection, recombination, and allopatry shape intraspecific diversity of widespread and dominant cyanobacteria.</title>
        <authorList>
            <person name="Wei J."/>
            <person name="Shu W."/>
            <person name="Hu C."/>
        </authorList>
    </citation>
    <scope>NUCLEOTIDE SEQUENCE [LARGE SCALE GENOMIC DNA]</scope>
    <source>
        <strain evidence="1 2">AS-A4</strain>
    </source>
</reference>
<evidence type="ECO:0000313" key="2">
    <source>
        <dbReference type="Proteomes" id="UP001476950"/>
    </source>
</evidence>
<comment type="caution">
    <text evidence="1">The sequence shown here is derived from an EMBL/GenBank/DDBJ whole genome shotgun (WGS) entry which is preliminary data.</text>
</comment>
<dbReference type="InterPro" id="IPR029063">
    <property type="entry name" value="SAM-dependent_MTases_sf"/>
</dbReference>
<gene>
    <name evidence="1" type="ORF">NDI38_02335</name>
</gene>
<dbReference type="SUPFAM" id="SSF53335">
    <property type="entry name" value="S-adenosyl-L-methionine-dependent methyltransferases"/>
    <property type="match status" value="1"/>
</dbReference>